<feature type="transmembrane region" description="Helical" evidence="1">
    <location>
        <begin position="6"/>
        <end position="23"/>
    </location>
</feature>
<keyword evidence="1" id="KW-1133">Transmembrane helix</keyword>
<evidence type="ECO:0000313" key="2">
    <source>
        <dbReference type="EMBL" id="JAP59168.1"/>
    </source>
</evidence>
<organism evidence="2">
    <name type="scientific">Schistocephalus solidus</name>
    <name type="common">Tapeworm</name>
    <dbReference type="NCBI Taxonomy" id="70667"/>
    <lineage>
        <taxon>Eukaryota</taxon>
        <taxon>Metazoa</taxon>
        <taxon>Spiralia</taxon>
        <taxon>Lophotrochozoa</taxon>
        <taxon>Platyhelminthes</taxon>
        <taxon>Cestoda</taxon>
        <taxon>Eucestoda</taxon>
        <taxon>Diphyllobothriidea</taxon>
        <taxon>Diphyllobothriidae</taxon>
        <taxon>Schistocephalus</taxon>
    </lineage>
</organism>
<name>A0A0X3Q5S2_SCHSO</name>
<feature type="non-terminal residue" evidence="2">
    <location>
        <position position="1"/>
    </location>
</feature>
<feature type="transmembrane region" description="Helical" evidence="1">
    <location>
        <begin position="245"/>
        <end position="268"/>
    </location>
</feature>
<dbReference type="EMBL" id="GEEE01004057">
    <property type="protein sequence ID" value="JAP59168.1"/>
    <property type="molecule type" value="Transcribed_RNA"/>
</dbReference>
<sequence length="294" mass="33248">FFFFFFFIFFFFFFFEWKGSILWKPRVGKLNFEVQFYSSLLIPRVNLEVFLFFLQPPLLLVLLFLFFLLVLVLILILIFFVILNLILHESGIKVLDATGLMKSIGQTHHLCVLGILMLEKPASGILCRDVVLFGRGSFIEVSPQPLQIFLHGRQLLHHLLHLLRLLGVLQLLVLVEVLLSQLDISTATDLVSHQIVSEVVHTMSTHLEVTSEVFEVDFFVLSSSGTSIDVGQFRFGVSTDQLVHYLLHLWAVVAATGVHCGWLATGFLDISAVSSAISTFFMVKLRLSTVNTSA</sequence>
<keyword evidence="1" id="KW-0812">Transmembrane</keyword>
<gene>
    <name evidence="2" type="ORF">TR58917</name>
</gene>
<protein>
    <submittedName>
        <fullName evidence="2">Uncharacterized protein</fullName>
    </submittedName>
</protein>
<proteinExistence type="predicted"/>
<feature type="non-terminal residue" evidence="2">
    <location>
        <position position="294"/>
    </location>
</feature>
<feature type="transmembrane region" description="Helical" evidence="1">
    <location>
        <begin position="60"/>
        <end position="87"/>
    </location>
</feature>
<accession>A0A0X3Q5S2</accession>
<dbReference type="AlphaFoldDB" id="A0A0X3Q5S2"/>
<reference evidence="2" key="1">
    <citation type="submission" date="2016-01" db="EMBL/GenBank/DDBJ databases">
        <title>Reference transcriptome for the parasite Schistocephalus solidus: insights into the molecular evolution of parasitism.</title>
        <authorList>
            <person name="Hebert F.O."/>
            <person name="Grambauer S."/>
            <person name="Barber I."/>
            <person name="Landry C.R."/>
            <person name="Aubin-Horth N."/>
        </authorList>
    </citation>
    <scope>NUCLEOTIDE SEQUENCE</scope>
</reference>
<evidence type="ECO:0000256" key="1">
    <source>
        <dbReference type="SAM" id="Phobius"/>
    </source>
</evidence>
<keyword evidence="1" id="KW-0472">Membrane</keyword>